<reference evidence="6" key="1">
    <citation type="submission" date="2019-08" db="EMBL/GenBank/DDBJ databases">
        <title>The genome of the North American firefly Photinus pyralis.</title>
        <authorList>
            <consortium name="Photinus pyralis genome working group"/>
            <person name="Fallon T.R."/>
            <person name="Sander Lower S.E."/>
            <person name="Weng J.-K."/>
        </authorList>
    </citation>
    <scope>NUCLEOTIDE SEQUENCE</scope>
    <source>
        <strain evidence="6">TRF0915ILg1</strain>
        <tissue evidence="6">Whole body</tissue>
    </source>
</reference>
<keyword evidence="1 4" id="KW-0732">Signal</keyword>
<dbReference type="Proteomes" id="UP000801492">
    <property type="component" value="Unassembled WGS sequence"/>
</dbReference>
<evidence type="ECO:0000256" key="1">
    <source>
        <dbReference type="ARBA" id="ARBA00022729"/>
    </source>
</evidence>
<protein>
    <recommendedName>
        <fullName evidence="5">Spaetzle domain-containing protein</fullName>
    </recommendedName>
</protein>
<feature type="domain" description="Spaetzle" evidence="5">
    <location>
        <begin position="165"/>
        <end position="259"/>
    </location>
</feature>
<sequence>MVLYKFWMYLALFGYTQLESVISAPCHESSSTNSSDDCESKSNKRKGVDDLSRILNHLNVSTHVLLESLLTGLIDENTNASPETNQQIIFPDSYELLNKPIGRIEKTPPCANGLSFCEDIDSYPYDHLRTVLQKKPAEKTFFGVDEAPETIANRFGGEFDDQPFICGSRETTIFPKVAMNKNYKWKYIINQGESDKYIQGIRIETCIKPESPCYLIGSAPAGYSTSCKQKFILRRLLSVSETGQPVADSFRIPSACCCSFKKDLDYLVNYGRNVSPSIKPPR</sequence>
<dbReference type="PANTHER" id="PTHR23199">
    <property type="entry name" value="NEUROTROPHIN 1-RELATED"/>
    <property type="match status" value="1"/>
</dbReference>
<dbReference type="Gene3D" id="2.10.90.10">
    <property type="entry name" value="Cystine-knot cytokines"/>
    <property type="match status" value="1"/>
</dbReference>
<keyword evidence="7" id="KW-1185">Reference proteome</keyword>
<dbReference type="AlphaFoldDB" id="A0A8K0G1V6"/>
<gene>
    <name evidence="6" type="ORF">ILUMI_23437</name>
</gene>
<dbReference type="InterPro" id="IPR029034">
    <property type="entry name" value="Cystine-knot_cytokine"/>
</dbReference>
<dbReference type="SUPFAM" id="SSF57501">
    <property type="entry name" value="Cystine-knot cytokines"/>
    <property type="match status" value="1"/>
</dbReference>
<dbReference type="EMBL" id="VTPC01090590">
    <property type="protein sequence ID" value="KAF2882704.1"/>
    <property type="molecule type" value="Genomic_DNA"/>
</dbReference>
<keyword evidence="2" id="KW-1015">Disulfide bond</keyword>
<comment type="caution">
    <text evidence="6">The sequence shown here is derived from an EMBL/GenBank/DDBJ whole genome shotgun (WGS) entry which is preliminary data.</text>
</comment>
<dbReference type="OrthoDB" id="6359065at2759"/>
<evidence type="ECO:0000256" key="3">
    <source>
        <dbReference type="ARBA" id="ARBA00023180"/>
    </source>
</evidence>
<name>A0A8K0G1V6_IGNLU</name>
<proteinExistence type="predicted"/>
<dbReference type="GO" id="GO:0005121">
    <property type="term" value="F:Toll binding"/>
    <property type="evidence" value="ECO:0007669"/>
    <property type="project" value="TreeGrafter"/>
</dbReference>
<dbReference type="Pfam" id="PF16077">
    <property type="entry name" value="Spaetzle"/>
    <property type="match status" value="1"/>
</dbReference>
<feature type="chain" id="PRO_5035475799" description="Spaetzle domain-containing protein" evidence="4">
    <location>
        <begin position="24"/>
        <end position="282"/>
    </location>
</feature>
<organism evidence="6 7">
    <name type="scientific">Ignelater luminosus</name>
    <name type="common">Cucubano</name>
    <name type="synonym">Pyrophorus luminosus</name>
    <dbReference type="NCBI Taxonomy" id="2038154"/>
    <lineage>
        <taxon>Eukaryota</taxon>
        <taxon>Metazoa</taxon>
        <taxon>Ecdysozoa</taxon>
        <taxon>Arthropoda</taxon>
        <taxon>Hexapoda</taxon>
        <taxon>Insecta</taxon>
        <taxon>Pterygota</taxon>
        <taxon>Neoptera</taxon>
        <taxon>Endopterygota</taxon>
        <taxon>Coleoptera</taxon>
        <taxon>Polyphaga</taxon>
        <taxon>Elateriformia</taxon>
        <taxon>Elateroidea</taxon>
        <taxon>Elateridae</taxon>
        <taxon>Agrypninae</taxon>
        <taxon>Pyrophorini</taxon>
        <taxon>Ignelater</taxon>
    </lineage>
</organism>
<keyword evidence="3" id="KW-0325">Glycoprotein</keyword>
<accession>A0A8K0G1V6</accession>
<evidence type="ECO:0000256" key="4">
    <source>
        <dbReference type="SAM" id="SignalP"/>
    </source>
</evidence>
<dbReference type="FunFam" id="2.10.90.10:FF:000056">
    <property type="entry name" value="Protein spaetzle"/>
    <property type="match status" value="1"/>
</dbReference>
<dbReference type="InterPro" id="IPR032104">
    <property type="entry name" value="Spaetzle"/>
</dbReference>
<dbReference type="PANTHER" id="PTHR23199:SF12">
    <property type="entry name" value="NEUROTROPHIN 1-RELATED"/>
    <property type="match status" value="1"/>
</dbReference>
<feature type="signal peptide" evidence="4">
    <location>
        <begin position="1"/>
        <end position="23"/>
    </location>
</feature>
<dbReference type="GO" id="GO:0021556">
    <property type="term" value="P:central nervous system formation"/>
    <property type="evidence" value="ECO:0007669"/>
    <property type="project" value="TreeGrafter"/>
</dbReference>
<evidence type="ECO:0000313" key="7">
    <source>
        <dbReference type="Proteomes" id="UP000801492"/>
    </source>
</evidence>
<dbReference type="GO" id="GO:0045087">
    <property type="term" value="P:innate immune response"/>
    <property type="evidence" value="ECO:0007669"/>
    <property type="project" value="TreeGrafter"/>
</dbReference>
<dbReference type="GO" id="GO:0005615">
    <property type="term" value="C:extracellular space"/>
    <property type="evidence" value="ECO:0007669"/>
    <property type="project" value="UniProtKB-ARBA"/>
</dbReference>
<dbReference type="InterPro" id="IPR052444">
    <property type="entry name" value="Spz/Toll_ligand-like"/>
</dbReference>
<evidence type="ECO:0000256" key="2">
    <source>
        <dbReference type="ARBA" id="ARBA00023157"/>
    </source>
</evidence>
<evidence type="ECO:0000259" key="5">
    <source>
        <dbReference type="Pfam" id="PF16077"/>
    </source>
</evidence>
<dbReference type="GO" id="GO:0008083">
    <property type="term" value="F:growth factor activity"/>
    <property type="evidence" value="ECO:0007669"/>
    <property type="project" value="TreeGrafter"/>
</dbReference>
<evidence type="ECO:0000313" key="6">
    <source>
        <dbReference type="EMBL" id="KAF2882704.1"/>
    </source>
</evidence>